<reference evidence="1 2" key="1">
    <citation type="journal article" date="2016" name="DNA Res.">
        <title>The draft genome of MD-2 pineapple using hybrid error correction of long reads.</title>
        <authorList>
            <person name="Redwan R.M."/>
            <person name="Saidin A."/>
            <person name="Kumar S.V."/>
        </authorList>
    </citation>
    <scope>NUCLEOTIDE SEQUENCE [LARGE SCALE GENOMIC DNA]</scope>
    <source>
        <strain evidence="2">cv. MD2</strain>
        <tissue evidence="1">Leaf</tissue>
    </source>
</reference>
<comment type="caution">
    <text evidence="1">The sequence shown here is derived from an EMBL/GenBank/DDBJ whole genome shotgun (WGS) entry which is preliminary data.</text>
</comment>
<dbReference type="Proteomes" id="UP000092600">
    <property type="component" value="Unassembled WGS sequence"/>
</dbReference>
<evidence type="ECO:0000313" key="1">
    <source>
        <dbReference type="EMBL" id="OAY63098.1"/>
    </source>
</evidence>
<gene>
    <name evidence="1" type="ORF">ACMD2_11567</name>
</gene>
<protein>
    <submittedName>
        <fullName evidence="1">Uncharacterized protein</fullName>
    </submittedName>
</protein>
<organism evidence="1 2">
    <name type="scientific">Ananas comosus</name>
    <name type="common">Pineapple</name>
    <name type="synonym">Ananas ananas</name>
    <dbReference type="NCBI Taxonomy" id="4615"/>
    <lineage>
        <taxon>Eukaryota</taxon>
        <taxon>Viridiplantae</taxon>
        <taxon>Streptophyta</taxon>
        <taxon>Embryophyta</taxon>
        <taxon>Tracheophyta</taxon>
        <taxon>Spermatophyta</taxon>
        <taxon>Magnoliopsida</taxon>
        <taxon>Liliopsida</taxon>
        <taxon>Poales</taxon>
        <taxon>Bromeliaceae</taxon>
        <taxon>Bromelioideae</taxon>
        <taxon>Ananas</taxon>
    </lineage>
</organism>
<dbReference type="EMBL" id="LSRQ01008391">
    <property type="protein sequence ID" value="OAY63098.1"/>
    <property type="molecule type" value="Genomic_DNA"/>
</dbReference>
<accession>A0A199UED2</accession>
<name>A0A199UED2_ANACO</name>
<proteinExistence type="predicted"/>
<evidence type="ECO:0000313" key="2">
    <source>
        <dbReference type="Proteomes" id="UP000092600"/>
    </source>
</evidence>
<dbReference type="AlphaFoldDB" id="A0A199UED2"/>
<sequence>MLVVYVIFSFKPEHRLYFRSLFLDWLWVQDVAVELLLHAVWNQVYKFKFGSPRLRCNCWPFSEFGKIK</sequence>